<dbReference type="GeneID" id="70178889"/>
<dbReference type="EMBL" id="JAGTJQ010000001">
    <property type="protein sequence ID" value="KAH7040027.1"/>
    <property type="molecule type" value="Genomic_DNA"/>
</dbReference>
<dbReference type="OrthoDB" id="5086500at2759"/>
<dbReference type="PANTHER" id="PTHR46082:SF6">
    <property type="entry name" value="AAA+ ATPASE DOMAIN-CONTAINING PROTEIN-RELATED"/>
    <property type="match status" value="1"/>
</dbReference>
<keyword evidence="2" id="KW-1185">Reference proteome</keyword>
<dbReference type="Gene3D" id="3.40.50.1820">
    <property type="entry name" value="alpha/beta hydrolase"/>
    <property type="match status" value="1"/>
</dbReference>
<dbReference type="InterPro" id="IPR053137">
    <property type="entry name" value="NLR-like"/>
</dbReference>
<dbReference type="SUPFAM" id="SSF52540">
    <property type="entry name" value="P-loop containing nucleoside triphosphate hydrolases"/>
    <property type="match status" value="1"/>
</dbReference>
<feature type="non-terminal residue" evidence="1">
    <location>
        <position position="1"/>
    </location>
</feature>
<dbReference type="InterPro" id="IPR011990">
    <property type="entry name" value="TPR-like_helical_dom_sf"/>
</dbReference>
<organism evidence="1 2">
    <name type="scientific">Microdochium trichocladiopsis</name>
    <dbReference type="NCBI Taxonomy" id="1682393"/>
    <lineage>
        <taxon>Eukaryota</taxon>
        <taxon>Fungi</taxon>
        <taxon>Dikarya</taxon>
        <taxon>Ascomycota</taxon>
        <taxon>Pezizomycotina</taxon>
        <taxon>Sordariomycetes</taxon>
        <taxon>Xylariomycetidae</taxon>
        <taxon>Xylariales</taxon>
        <taxon>Microdochiaceae</taxon>
        <taxon>Microdochium</taxon>
    </lineage>
</organism>
<dbReference type="InterPro" id="IPR027417">
    <property type="entry name" value="P-loop_NTPase"/>
</dbReference>
<evidence type="ECO:0000313" key="1">
    <source>
        <dbReference type="EMBL" id="KAH7040027.1"/>
    </source>
</evidence>
<dbReference type="Gene3D" id="3.40.50.300">
    <property type="entry name" value="P-loop containing nucleotide triphosphate hydrolases"/>
    <property type="match status" value="1"/>
</dbReference>
<reference evidence="1" key="1">
    <citation type="journal article" date="2021" name="Nat. Commun.">
        <title>Genetic determinants of endophytism in the Arabidopsis root mycobiome.</title>
        <authorList>
            <person name="Mesny F."/>
            <person name="Miyauchi S."/>
            <person name="Thiergart T."/>
            <person name="Pickel B."/>
            <person name="Atanasova L."/>
            <person name="Karlsson M."/>
            <person name="Huettel B."/>
            <person name="Barry K.W."/>
            <person name="Haridas S."/>
            <person name="Chen C."/>
            <person name="Bauer D."/>
            <person name="Andreopoulos W."/>
            <person name="Pangilinan J."/>
            <person name="LaButti K."/>
            <person name="Riley R."/>
            <person name="Lipzen A."/>
            <person name="Clum A."/>
            <person name="Drula E."/>
            <person name="Henrissat B."/>
            <person name="Kohler A."/>
            <person name="Grigoriev I.V."/>
            <person name="Martin F.M."/>
            <person name="Hacquard S."/>
        </authorList>
    </citation>
    <scope>NUCLEOTIDE SEQUENCE</scope>
    <source>
        <strain evidence="1">MPI-CAGE-CH-0230</strain>
    </source>
</reference>
<dbReference type="Gene3D" id="1.25.40.10">
    <property type="entry name" value="Tetratricopeptide repeat domain"/>
    <property type="match status" value="2"/>
</dbReference>
<dbReference type="Pfam" id="PF13424">
    <property type="entry name" value="TPR_12"/>
    <property type="match status" value="2"/>
</dbReference>
<protein>
    <recommendedName>
        <fullName evidence="3">NB-ARC domain-containing protein</fullName>
    </recommendedName>
</protein>
<dbReference type="InterPro" id="IPR029058">
    <property type="entry name" value="AB_hydrolase_fold"/>
</dbReference>
<dbReference type="PANTHER" id="PTHR46082">
    <property type="entry name" value="ATP/GTP-BINDING PROTEIN-RELATED"/>
    <property type="match status" value="1"/>
</dbReference>
<dbReference type="RefSeq" id="XP_046018082.1">
    <property type="nucleotide sequence ID" value="XM_046149343.1"/>
</dbReference>
<name>A0A9P8YHC9_9PEZI</name>
<evidence type="ECO:0000313" key="2">
    <source>
        <dbReference type="Proteomes" id="UP000756346"/>
    </source>
</evidence>
<proteinExistence type="predicted"/>
<dbReference type="SUPFAM" id="SSF53474">
    <property type="entry name" value="alpha/beta-Hydrolases"/>
    <property type="match status" value="1"/>
</dbReference>
<accession>A0A9P8YHC9</accession>
<dbReference type="AlphaFoldDB" id="A0A9P8YHC9"/>
<comment type="caution">
    <text evidence="1">The sequence shown here is derived from an EMBL/GenBank/DDBJ whole genome shotgun (WGS) entry which is preliminary data.</text>
</comment>
<sequence>LYSIVAVHGLNEDSASAWTDADTGTNWLRDFLPKHVRVARVLLYGYEGTASSFLCDGLDAIVQKAAEWLVTELYADRVICARQGTPIIFICHGFGGIIVKKSLTYASTRTAPKVSHLRDHFLCTHAILFFGTPHDSTTRSNWTAFQRRGESKSLRKRIKGERTSRQHKQDHVDLRPLTADFQPLMQSFSLFCFWEQLPTSIGEHATYLVPRSSAVLDADGIEVAGIHAGHYEMTKFSSQSASSFRTVIAALARYSTAATLASRAERGRSLTENSHITVHGSYNANDIRRHSSSSHISANSVPLSGNINYYPPEEAAIDFVGREEMLERLQKAFFPSGYVGQSDFRKSFVIYGMGGSGKTQLSSTFAQRNKHRYSSVFTIHAASKETIVESYCSIATVGQLEATERAGRHYLAQISQPWLLIIDNADNPSIDLKSLFPQSSWVHIIITTRNPDFRQEGSLGALESSGMTEIEALQLLLIKADIPKPWDPNTVESANAIAKTLGYLALALIHAGNCIYRKICKIGDYLSLHAVSRDQVRYRVSNELPEGEVDTVGRVYSTFDVSMRYLQKYYPLSSHDIDALLRMASFYHFDHIPVEIFTRAVQHRRREQEQQETGNWTTRLSQAIISRLEPPKVLPDFLKGDFRRMNHYRVTQAVSALHSFSLVTFDGRFFSLHPLVHAWIKDSMSDSEQSFWRAMATNTLFESVQLPPLGDAEMDRAFHRSILPHMDSCIKQATKAPGIHTLSNTQVTLAKLFQPTLVMLLRQEILRSAKSGYVFATLGHFQQAVEHLADVKNALVSLVGTQHDKTLTAMLALAGILWGLGRIDEAIVLQKHVVETRTKARGTGHQETLQAMDHLGKSYWLHGQYGEALALQRATVEQARLTLGNKHPLYLSALDNLGATLGSWHRFEESEGAHREVYDARRQDLGESHLETIASLGYMAMAVMDQGRLEEASEMIARVHFQRQEQLGKEHPWTLWSLCNLAKVYSKRGHYDEAERMLVWGIGAAERSLGKGHVGVLMGLGELARLYSRQQRPQEAVDLAQHIVEQLERGPGGPNHPDCVYGLYKLARLHEIQQRPADGVDVCKLALGRSMERLPRDLPLVRKLETLLGKLEVRAESADGN</sequence>
<gene>
    <name evidence="1" type="ORF">B0I36DRAFT_234758</name>
</gene>
<dbReference type="SUPFAM" id="SSF48452">
    <property type="entry name" value="TPR-like"/>
    <property type="match status" value="3"/>
</dbReference>
<dbReference type="Proteomes" id="UP000756346">
    <property type="component" value="Unassembled WGS sequence"/>
</dbReference>
<evidence type="ECO:0008006" key="3">
    <source>
        <dbReference type="Google" id="ProtNLM"/>
    </source>
</evidence>